<gene>
    <name evidence="3" type="ORF">N7G274_004568</name>
</gene>
<evidence type="ECO:0008006" key="5">
    <source>
        <dbReference type="Google" id="ProtNLM"/>
    </source>
</evidence>
<evidence type="ECO:0000313" key="3">
    <source>
        <dbReference type="EMBL" id="KAL2042809.1"/>
    </source>
</evidence>
<organism evidence="3 4">
    <name type="scientific">Stereocaulon virgatum</name>
    <dbReference type="NCBI Taxonomy" id="373712"/>
    <lineage>
        <taxon>Eukaryota</taxon>
        <taxon>Fungi</taxon>
        <taxon>Dikarya</taxon>
        <taxon>Ascomycota</taxon>
        <taxon>Pezizomycotina</taxon>
        <taxon>Lecanoromycetes</taxon>
        <taxon>OSLEUM clade</taxon>
        <taxon>Lecanoromycetidae</taxon>
        <taxon>Lecanorales</taxon>
        <taxon>Lecanorineae</taxon>
        <taxon>Stereocaulaceae</taxon>
        <taxon>Stereocaulon</taxon>
    </lineage>
</organism>
<comment type="caution">
    <text evidence="3">The sequence shown here is derived from an EMBL/GenBank/DDBJ whole genome shotgun (WGS) entry which is preliminary data.</text>
</comment>
<keyword evidence="4" id="KW-1185">Reference proteome</keyword>
<feature type="chain" id="PRO_5045555115" description="Extracellular membrane protein CFEM domain-containing protein" evidence="2">
    <location>
        <begin position="24"/>
        <end position="231"/>
    </location>
</feature>
<reference evidence="3 4" key="1">
    <citation type="submission" date="2024-09" db="EMBL/GenBank/DDBJ databases">
        <title>Rethinking Asexuality: The Enigmatic Case of Functional Sexual Genes in Lepraria (Stereocaulaceae).</title>
        <authorList>
            <person name="Doellman M."/>
            <person name="Sun Y."/>
            <person name="Barcenas-Pena A."/>
            <person name="Lumbsch H.T."/>
            <person name="Grewe F."/>
        </authorList>
    </citation>
    <scope>NUCLEOTIDE SEQUENCE [LARGE SCALE GENOMIC DNA]</scope>
    <source>
        <strain evidence="3 4">Mercado 3170</strain>
    </source>
</reference>
<feature type="region of interest" description="Disordered" evidence="1">
    <location>
        <begin position="182"/>
        <end position="206"/>
    </location>
</feature>
<evidence type="ECO:0000256" key="1">
    <source>
        <dbReference type="SAM" id="MobiDB-lite"/>
    </source>
</evidence>
<protein>
    <recommendedName>
        <fullName evidence="5">Extracellular membrane protein CFEM domain-containing protein</fullName>
    </recommendedName>
</protein>
<dbReference type="Proteomes" id="UP001590950">
    <property type="component" value="Unassembled WGS sequence"/>
</dbReference>
<sequence length="231" mass="23868">MRRRQASTYALTVTLILATTALSQTDNTNTYPVCWNSCAETQKPSCSDTDRNIACICHLISEPTLQDSFLYCLERNCLTDDLLSPFSNLSTTCSDPRAPIPSSVAASISAAVATADISDDFPTATSLSRPHGSLKSSRSAESAASEASVSEFTNAQVSEGSTVTVVSGISSVAGAIVTATATATASRGSGTPKTSQNGGTVLDQAGSGESRVRVGSLWVLGGVLGVAWFGW</sequence>
<feature type="signal peptide" evidence="2">
    <location>
        <begin position="1"/>
        <end position="23"/>
    </location>
</feature>
<accession>A0ABR4AA97</accession>
<name>A0ABR4AA97_9LECA</name>
<dbReference type="EMBL" id="JBEFKJ010000013">
    <property type="protein sequence ID" value="KAL2042809.1"/>
    <property type="molecule type" value="Genomic_DNA"/>
</dbReference>
<evidence type="ECO:0000256" key="2">
    <source>
        <dbReference type="SAM" id="SignalP"/>
    </source>
</evidence>
<keyword evidence="2" id="KW-0732">Signal</keyword>
<evidence type="ECO:0000313" key="4">
    <source>
        <dbReference type="Proteomes" id="UP001590950"/>
    </source>
</evidence>
<feature type="compositionally biased region" description="Low complexity" evidence="1">
    <location>
        <begin position="182"/>
        <end position="191"/>
    </location>
</feature>
<proteinExistence type="predicted"/>